<evidence type="ECO:0000313" key="3">
    <source>
        <dbReference type="Proteomes" id="UP000230750"/>
    </source>
</evidence>
<protein>
    <submittedName>
        <fullName evidence="2">Putative 1-phosphatidylinositol 4,5-bisphosphate phosphodiesterase beta-4 isoform X5</fullName>
    </submittedName>
</protein>
<feature type="domain" description="PI-PLC Y-box" evidence="1">
    <location>
        <begin position="88"/>
        <end position="146"/>
    </location>
</feature>
<dbReference type="SUPFAM" id="SSF51695">
    <property type="entry name" value="PLC-like phosphodiesterases"/>
    <property type="match status" value="1"/>
</dbReference>
<dbReference type="Proteomes" id="UP000230750">
    <property type="component" value="Unassembled WGS sequence"/>
</dbReference>
<organism evidence="2 3">
    <name type="scientific">Stichopus japonicus</name>
    <name type="common">Sea cucumber</name>
    <dbReference type="NCBI Taxonomy" id="307972"/>
    <lineage>
        <taxon>Eukaryota</taxon>
        <taxon>Metazoa</taxon>
        <taxon>Echinodermata</taxon>
        <taxon>Eleutherozoa</taxon>
        <taxon>Echinozoa</taxon>
        <taxon>Holothuroidea</taxon>
        <taxon>Aspidochirotacea</taxon>
        <taxon>Aspidochirotida</taxon>
        <taxon>Stichopodidae</taxon>
        <taxon>Apostichopus</taxon>
    </lineage>
</organism>
<evidence type="ECO:0000313" key="2">
    <source>
        <dbReference type="EMBL" id="PIK62740.1"/>
    </source>
</evidence>
<proteinExistence type="predicted"/>
<sequence>MLYIDISCAIISKVLDVLVLYSGTTFRKILYHYAHPELKNANFDDLKDGIKSPIIRETHGEPLSQEAEAEVVANYRYVGATTNIHPYLSKMINYAQPVKFQNFETSEELNLHFQMSSFNESVGLGYIKQQCIEFVKYPYKIQTNLYNFQHYF</sequence>
<dbReference type="GO" id="GO:0035556">
    <property type="term" value="P:intracellular signal transduction"/>
    <property type="evidence" value="ECO:0007669"/>
    <property type="project" value="InterPro"/>
</dbReference>
<gene>
    <name evidence="2" type="ORF">BSL78_00319</name>
</gene>
<dbReference type="InterPro" id="IPR001711">
    <property type="entry name" value="PLipase_C_Pinositol-sp_Y"/>
</dbReference>
<accession>A0A2G8LRE2</accession>
<dbReference type="InterPro" id="IPR017946">
    <property type="entry name" value="PLC-like_Pdiesterase_TIM-brl"/>
</dbReference>
<dbReference type="GO" id="GO:0006629">
    <property type="term" value="P:lipid metabolic process"/>
    <property type="evidence" value="ECO:0007669"/>
    <property type="project" value="InterPro"/>
</dbReference>
<dbReference type="OrthoDB" id="269822at2759"/>
<dbReference type="Gene3D" id="3.20.20.190">
    <property type="entry name" value="Phosphatidylinositol (PI) phosphodiesterase"/>
    <property type="match status" value="1"/>
</dbReference>
<comment type="caution">
    <text evidence="2">The sequence shown here is derived from an EMBL/GenBank/DDBJ whole genome shotgun (WGS) entry which is preliminary data.</text>
</comment>
<reference evidence="2 3" key="1">
    <citation type="journal article" date="2017" name="PLoS Biol.">
        <title>The sea cucumber genome provides insights into morphological evolution and visceral regeneration.</title>
        <authorList>
            <person name="Zhang X."/>
            <person name="Sun L."/>
            <person name="Yuan J."/>
            <person name="Sun Y."/>
            <person name="Gao Y."/>
            <person name="Zhang L."/>
            <person name="Li S."/>
            <person name="Dai H."/>
            <person name="Hamel J.F."/>
            <person name="Liu C."/>
            <person name="Yu Y."/>
            <person name="Liu S."/>
            <person name="Lin W."/>
            <person name="Guo K."/>
            <person name="Jin S."/>
            <person name="Xu P."/>
            <person name="Storey K.B."/>
            <person name="Huan P."/>
            <person name="Zhang T."/>
            <person name="Zhou Y."/>
            <person name="Zhang J."/>
            <person name="Lin C."/>
            <person name="Li X."/>
            <person name="Xing L."/>
            <person name="Huo D."/>
            <person name="Sun M."/>
            <person name="Wang L."/>
            <person name="Mercier A."/>
            <person name="Li F."/>
            <person name="Yang H."/>
            <person name="Xiang J."/>
        </authorList>
    </citation>
    <scope>NUCLEOTIDE SEQUENCE [LARGE SCALE GENOMIC DNA]</scope>
    <source>
        <strain evidence="2">Shaxun</strain>
        <tissue evidence="2">Muscle</tissue>
    </source>
</reference>
<dbReference type="PROSITE" id="PS50008">
    <property type="entry name" value="PIPLC_Y_DOMAIN"/>
    <property type="match status" value="1"/>
</dbReference>
<keyword evidence="3" id="KW-1185">Reference proteome</keyword>
<dbReference type="AlphaFoldDB" id="A0A2G8LRE2"/>
<name>A0A2G8LRE2_STIJA</name>
<dbReference type="GO" id="GO:0004435">
    <property type="term" value="F:phosphatidylinositol-4,5-bisphosphate phospholipase C activity"/>
    <property type="evidence" value="ECO:0007669"/>
    <property type="project" value="InterPro"/>
</dbReference>
<evidence type="ECO:0000259" key="1">
    <source>
        <dbReference type="PROSITE" id="PS50008"/>
    </source>
</evidence>
<dbReference type="STRING" id="307972.A0A2G8LRE2"/>
<dbReference type="EMBL" id="MRZV01000006">
    <property type="protein sequence ID" value="PIK62740.1"/>
    <property type="molecule type" value="Genomic_DNA"/>
</dbReference>